<accession>A0ACD4DI76</accession>
<protein>
    <submittedName>
        <fullName evidence="1">ABC transporter permease</fullName>
    </submittedName>
</protein>
<dbReference type="EMBL" id="CP107551">
    <property type="protein sequence ID" value="UYP19742.1"/>
    <property type="molecule type" value="Genomic_DNA"/>
</dbReference>
<dbReference type="Proteomes" id="UP001156484">
    <property type="component" value="Chromosome"/>
</dbReference>
<gene>
    <name evidence="1" type="ORF">OED52_04060</name>
</gene>
<evidence type="ECO:0000313" key="1">
    <source>
        <dbReference type="EMBL" id="UYP19742.1"/>
    </source>
</evidence>
<evidence type="ECO:0000313" key="2">
    <source>
        <dbReference type="Proteomes" id="UP001156484"/>
    </source>
</evidence>
<keyword evidence="2" id="KW-1185">Reference proteome</keyword>
<sequence length="272" mass="29197">MTALGFRARDREYAAASWRSMITYGGSQCYRIVLKWTRDPATLAQALIYPAVLVAMFRIVLGDSVSAHSGQDSIYALVPMVALVGAMSGASASTLGLRRERESGLLRRFWVMPVHRSAVIVGRLAAEAIRALVTACLVFLVGAAFGFRIEGGPLALVAMLALAMFYGAAFSTVVTSAALLSERTTLVEWIAIGTNLLMLFNSGFAPVSVYPTWLQPIVRNQPLSCGVDALRSLALGTPDTGAIVALLGWSIGLFVLFWRPLVRGYRKAALPG</sequence>
<reference evidence="1" key="1">
    <citation type="submission" date="2022-10" db="EMBL/GenBank/DDBJ databases">
        <title>Rhodococcus ferula Z13 complete genome.</title>
        <authorList>
            <person name="Long X."/>
            <person name="Zang M."/>
        </authorList>
    </citation>
    <scope>NUCLEOTIDE SEQUENCE</scope>
    <source>
        <strain evidence="1">Z13</strain>
    </source>
</reference>
<name>A0ACD4DI76_9NOCA</name>
<organism evidence="1 2">
    <name type="scientific">Rhodococcus sacchari</name>
    <dbReference type="NCBI Taxonomy" id="2962047"/>
    <lineage>
        <taxon>Bacteria</taxon>
        <taxon>Bacillati</taxon>
        <taxon>Actinomycetota</taxon>
        <taxon>Actinomycetes</taxon>
        <taxon>Mycobacteriales</taxon>
        <taxon>Nocardiaceae</taxon>
        <taxon>Rhodococcus</taxon>
    </lineage>
</organism>
<proteinExistence type="predicted"/>